<feature type="region of interest" description="Disordered" evidence="1">
    <location>
        <begin position="602"/>
        <end position="626"/>
    </location>
</feature>
<dbReference type="PANTHER" id="PTHR10098">
    <property type="entry name" value="RAPSYN-RELATED"/>
    <property type="match status" value="1"/>
</dbReference>
<dbReference type="SUPFAM" id="SSF48452">
    <property type="entry name" value="TPR-like"/>
    <property type="match status" value="1"/>
</dbReference>
<protein>
    <submittedName>
        <fullName evidence="3">CHAT domain-containing protein</fullName>
    </submittedName>
</protein>
<dbReference type="PANTHER" id="PTHR10098:SF108">
    <property type="entry name" value="TETRATRICOPEPTIDE REPEAT PROTEIN 28"/>
    <property type="match status" value="1"/>
</dbReference>
<evidence type="ECO:0000256" key="1">
    <source>
        <dbReference type="SAM" id="MobiDB-lite"/>
    </source>
</evidence>
<dbReference type="EMBL" id="BLAD01000038">
    <property type="protein sequence ID" value="GER99041.1"/>
    <property type="molecule type" value="Genomic_DNA"/>
</dbReference>
<evidence type="ECO:0000313" key="3">
    <source>
        <dbReference type="EMBL" id="GER99041.1"/>
    </source>
</evidence>
<name>A0A5M3VTN2_9ACTN</name>
<accession>A0A5M3VTN2</accession>
<feature type="domain" description="CHAT" evidence="2">
    <location>
        <begin position="632"/>
        <end position="858"/>
    </location>
</feature>
<dbReference type="InterPro" id="IPR011990">
    <property type="entry name" value="TPR-like_helical_dom_sf"/>
</dbReference>
<organism evidence="3 4">
    <name type="scientific">Acrocarpospora corrugata</name>
    <dbReference type="NCBI Taxonomy" id="35763"/>
    <lineage>
        <taxon>Bacteria</taxon>
        <taxon>Bacillati</taxon>
        <taxon>Actinomycetota</taxon>
        <taxon>Actinomycetes</taxon>
        <taxon>Streptosporangiales</taxon>
        <taxon>Streptosporangiaceae</taxon>
        <taxon>Acrocarpospora</taxon>
    </lineage>
</organism>
<dbReference type="Gene3D" id="1.25.40.10">
    <property type="entry name" value="Tetratricopeptide repeat domain"/>
    <property type="match status" value="2"/>
</dbReference>
<dbReference type="Pfam" id="PF12770">
    <property type="entry name" value="CHAT"/>
    <property type="match status" value="1"/>
</dbReference>
<proteinExistence type="predicted"/>
<dbReference type="InterPro" id="IPR024983">
    <property type="entry name" value="CHAT_dom"/>
</dbReference>
<dbReference type="Proteomes" id="UP000334990">
    <property type="component" value="Unassembled WGS sequence"/>
</dbReference>
<dbReference type="InterPro" id="IPR019734">
    <property type="entry name" value="TPR_rpt"/>
</dbReference>
<dbReference type="SMART" id="SM00028">
    <property type="entry name" value="TPR"/>
    <property type="match status" value="7"/>
</dbReference>
<evidence type="ECO:0000313" key="4">
    <source>
        <dbReference type="Proteomes" id="UP000334990"/>
    </source>
</evidence>
<gene>
    <name evidence="3" type="ORF">Acor_11050</name>
</gene>
<reference evidence="3 4" key="1">
    <citation type="submission" date="2019-10" db="EMBL/GenBank/DDBJ databases">
        <title>Whole genome shotgun sequence of Acrocarpospora corrugata NBRC 13972.</title>
        <authorList>
            <person name="Ichikawa N."/>
            <person name="Kimura A."/>
            <person name="Kitahashi Y."/>
            <person name="Komaki H."/>
            <person name="Oguchi A."/>
        </authorList>
    </citation>
    <scope>NUCLEOTIDE SEQUENCE [LARGE SCALE GENOMIC DNA]</scope>
    <source>
        <strain evidence="3 4">NBRC 13972</strain>
    </source>
</reference>
<comment type="caution">
    <text evidence="3">The sequence shown here is derived from an EMBL/GenBank/DDBJ whole genome shotgun (WGS) entry which is preliminary data.</text>
</comment>
<dbReference type="AlphaFoldDB" id="A0A5M3VTN2"/>
<dbReference type="Pfam" id="PF13424">
    <property type="entry name" value="TPR_12"/>
    <property type="match status" value="1"/>
</dbReference>
<dbReference type="RefSeq" id="WP_155335458.1">
    <property type="nucleotide sequence ID" value="NZ_BAAABN010000042.1"/>
</dbReference>
<evidence type="ECO:0000259" key="2">
    <source>
        <dbReference type="Pfam" id="PF12770"/>
    </source>
</evidence>
<dbReference type="OrthoDB" id="9761935at2"/>
<feature type="compositionally biased region" description="Low complexity" evidence="1">
    <location>
        <begin position="604"/>
        <end position="626"/>
    </location>
</feature>
<keyword evidence="4" id="KW-1185">Reference proteome</keyword>
<sequence>MTTTTPDALALAEADPQRAMAFAAALARRARAARDPLAESTARRALGIASVHLNQLVTASRHLNAAIRLAERAGSAELAAEARLRLAFVTSVGGRPQQALREIEELLPGLHGVLRARAEAQRAAVYNHLGRRADALACYRAAIPVLRRAGDQLWLQRVLSNRGIMHGYQQDFTAAETDFREAEALCRELGLDMSLAIVWMNRGWMTGSRGDVPAALRYFDQAEARFRALGTHQLGWLLTDRAELLLSVGLVAEARAAAEEAVAELERLRRAILLPEVRLLLARAATMAGDHEGALRAARTAVREFAAQQRPEWRVLASFVVLRSRLAAGRPGIPVRRLETLADDLDAAGWTAAGVETRLLGARLALGRGQSARGRELLARATRARGRGPALLRVRSWQAAALLRLSAGNRAGAAVAIRTALRILDEHRASLGATDLRAYSFGFRIELAELGLRMAFAHGSAARVLAWAEQGRASHLLMKRARPPEDPWLVGALAQLRATASDLAASRNPKVAQRQAALEREIRDYSRRRHGAAGPAAGPPRVARLAEALGEQALVEYVQLDGALHAVTVVGGRTRLHDLGPLAPIRDLVERVPFALRRLARAEGAPTGPSTTASGPSAPAGPSAAAQMVRHAAARLDALLLAPLAAELGDRPLVLIPTGPLQFLPWSVLPSCAGRAVSVAPSAGLWHTASGRSGGGHVAAVAGPGLPGAHEEAAAVAALYGTKPLAGEDATAEAALAALDGAMLAHLAAHGRVNLTNPLFSALRLADGPLTVYDLERLAEPPRLVILAACESGRSVVRAGDELLGLSATFLALGTRCIIASLVPVPDAQTTPLMVALHGLLAEGRSAATALALAQERVAGVAAAGFVCLGAGSATLG</sequence>